<dbReference type="GO" id="GO:0000045">
    <property type="term" value="P:autophagosome assembly"/>
    <property type="evidence" value="ECO:0007669"/>
    <property type="project" value="TreeGrafter"/>
</dbReference>
<dbReference type="PANTHER" id="PTHR23333">
    <property type="entry name" value="UBX DOMAIN CONTAINING PROTEIN"/>
    <property type="match status" value="1"/>
</dbReference>
<dbReference type="GO" id="GO:0005829">
    <property type="term" value="C:cytosol"/>
    <property type="evidence" value="ECO:0007669"/>
    <property type="project" value="TreeGrafter"/>
</dbReference>
<evidence type="ECO:0000259" key="2">
    <source>
        <dbReference type="PROSITE" id="PS50033"/>
    </source>
</evidence>
<keyword evidence="5" id="KW-1185">Reference proteome</keyword>
<dbReference type="SUPFAM" id="SSF54236">
    <property type="entry name" value="Ubiquitin-like"/>
    <property type="match status" value="1"/>
</dbReference>
<organism evidence="4 5">
    <name type="scientific">Mycena metata</name>
    <dbReference type="NCBI Taxonomy" id="1033252"/>
    <lineage>
        <taxon>Eukaryota</taxon>
        <taxon>Fungi</taxon>
        <taxon>Dikarya</taxon>
        <taxon>Basidiomycota</taxon>
        <taxon>Agaricomycotina</taxon>
        <taxon>Agaricomycetes</taxon>
        <taxon>Agaricomycetidae</taxon>
        <taxon>Agaricales</taxon>
        <taxon>Marasmiineae</taxon>
        <taxon>Mycenaceae</taxon>
        <taxon>Mycena</taxon>
    </lineage>
</organism>
<dbReference type="Gene3D" id="3.10.20.90">
    <property type="entry name" value="Phosphatidylinositol 3-kinase Catalytic Subunit, Chain A, domain 1"/>
    <property type="match status" value="1"/>
</dbReference>
<dbReference type="InterPro" id="IPR036241">
    <property type="entry name" value="NSFL1C_SEP_dom_sf"/>
</dbReference>
<protein>
    <submittedName>
        <fullName evidence="4">SEP-domain-containing protein</fullName>
    </submittedName>
</protein>
<dbReference type="GO" id="GO:0005634">
    <property type="term" value="C:nucleus"/>
    <property type="evidence" value="ECO:0007669"/>
    <property type="project" value="TreeGrafter"/>
</dbReference>
<dbReference type="PROSITE" id="PS50033">
    <property type="entry name" value="UBX"/>
    <property type="match status" value="1"/>
</dbReference>
<dbReference type="Pfam" id="PF00789">
    <property type="entry name" value="UBX"/>
    <property type="match status" value="1"/>
</dbReference>
<gene>
    <name evidence="4" type="ORF">B0H16DRAFT_1377847</name>
</gene>
<reference evidence="4" key="1">
    <citation type="submission" date="2023-03" db="EMBL/GenBank/DDBJ databases">
        <title>Massive genome expansion in bonnet fungi (Mycena s.s.) driven by repeated elements and novel gene families across ecological guilds.</title>
        <authorList>
            <consortium name="Lawrence Berkeley National Laboratory"/>
            <person name="Harder C.B."/>
            <person name="Miyauchi S."/>
            <person name="Viragh M."/>
            <person name="Kuo A."/>
            <person name="Thoen E."/>
            <person name="Andreopoulos B."/>
            <person name="Lu D."/>
            <person name="Skrede I."/>
            <person name="Drula E."/>
            <person name="Henrissat B."/>
            <person name="Morin E."/>
            <person name="Kohler A."/>
            <person name="Barry K."/>
            <person name="LaButti K."/>
            <person name="Morin E."/>
            <person name="Salamov A."/>
            <person name="Lipzen A."/>
            <person name="Mereny Z."/>
            <person name="Hegedus B."/>
            <person name="Baldrian P."/>
            <person name="Stursova M."/>
            <person name="Weitz H."/>
            <person name="Taylor A."/>
            <person name="Grigoriev I.V."/>
            <person name="Nagy L.G."/>
            <person name="Martin F."/>
            <person name="Kauserud H."/>
        </authorList>
    </citation>
    <scope>NUCLEOTIDE SEQUENCE</scope>
    <source>
        <strain evidence="4">CBHHK182m</strain>
    </source>
</reference>
<evidence type="ECO:0000313" key="5">
    <source>
        <dbReference type="Proteomes" id="UP001215598"/>
    </source>
</evidence>
<evidence type="ECO:0000259" key="3">
    <source>
        <dbReference type="PROSITE" id="PS51399"/>
    </source>
</evidence>
<accession>A0AAD7IH70</accession>
<dbReference type="AlphaFoldDB" id="A0AAD7IH70"/>
<dbReference type="InterPro" id="IPR012989">
    <property type="entry name" value="SEP_domain"/>
</dbReference>
<evidence type="ECO:0000313" key="4">
    <source>
        <dbReference type="EMBL" id="KAJ7742304.1"/>
    </source>
</evidence>
<sequence>MSGSHSDDEDEQETWFAGGERSGISVQNPNRSRVPGGNLVRDLLQRAEEEGAAPDPDSVQGRTSVFSGGGHTLGGEGVQSAYVPGANEGLEDEGERVTRNLTFWREGFTVEDGPLMRYDDPQHADVLAAIHAGHAPPSILNVRVGQRVDVQVTRRTDDDYVPPKPKPFSGQGTRLGAAVPGITSASASTSTAGSGSGSGRAPAGASSITPRFEVDQSLPTTSVRVTLADGTRIVCRMNLTHTVGDLRNFINAASPTHLTRPYTIGTTFPNRVLSDDGATIEGAGLQNSVVVMRWV</sequence>
<dbReference type="Pfam" id="PF08059">
    <property type="entry name" value="SEP"/>
    <property type="match status" value="1"/>
</dbReference>
<dbReference type="InterPro" id="IPR001012">
    <property type="entry name" value="UBX_dom"/>
</dbReference>
<evidence type="ECO:0000256" key="1">
    <source>
        <dbReference type="SAM" id="MobiDB-lite"/>
    </source>
</evidence>
<proteinExistence type="predicted"/>
<dbReference type="SMART" id="SM00166">
    <property type="entry name" value="UBX"/>
    <property type="match status" value="1"/>
</dbReference>
<dbReference type="FunFam" id="3.30.420.210:FF:000002">
    <property type="entry name" value="UBX domain-containing protein 1"/>
    <property type="match status" value="1"/>
</dbReference>
<dbReference type="InterPro" id="IPR029071">
    <property type="entry name" value="Ubiquitin-like_domsf"/>
</dbReference>
<dbReference type="Proteomes" id="UP001215598">
    <property type="component" value="Unassembled WGS sequence"/>
</dbReference>
<feature type="region of interest" description="Disordered" evidence="1">
    <location>
        <begin position="1"/>
        <end position="79"/>
    </location>
</feature>
<feature type="compositionally biased region" description="Gly residues" evidence="1">
    <location>
        <begin position="67"/>
        <end position="77"/>
    </location>
</feature>
<dbReference type="GO" id="GO:0007030">
    <property type="term" value="P:Golgi organization"/>
    <property type="evidence" value="ECO:0007669"/>
    <property type="project" value="TreeGrafter"/>
</dbReference>
<feature type="domain" description="UBX" evidence="2">
    <location>
        <begin position="216"/>
        <end position="293"/>
    </location>
</feature>
<feature type="region of interest" description="Disordered" evidence="1">
    <location>
        <begin position="157"/>
        <end position="207"/>
    </location>
</feature>
<dbReference type="GO" id="GO:0031468">
    <property type="term" value="P:nuclear membrane reassembly"/>
    <property type="evidence" value="ECO:0007669"/>
    <property type="project" value="TreeGrafter"/>
</dbReference>
<comment type="caution">
    <text evidence="4">The sequence shown here is derived from an EMBL/GenBank/DDBJ whole genome shotgun (WGS) entry which is preliminary data.</text>
</comment>
<dbReference type="GO" id="GO:0043130">
    <property type="term" value="F:ubiquitin binding"/>
    <property type="evidence" value="ECO:0007669"/>
    <property type="project" value="TreeGrafter"/>
</dbReference>
<dbReference type="Gene3D" id="3.30.420.210">
    <property type="entry name" value="SEP domain"/>
    <property type="match status" value="1"/>
</dbReference>
<feature type="compositionally biased region" description="Low complexity" evidence="1">
    <location>
        <begin position="181"/>
        <end position="207"/>
    </location>
</feature>
<dbReference type="PANTHER" id="PTHR23333:SF20">
    <property type="entry name" value="NSFL1 COFACTOR P47"/>
    <property type="match status" value="1"/>
</dbReference>
<dbReference type="PROSITE" id="PS51399">
    <property type="entry name" value="SEP"/>
    <property type="match status" value="1"/>
</dbReference>
<dbReference type="GO" id="GO:0061025">
    <property type="term" value="P:membrane fusion"/>
    <property type="evidence" value="ECO:0007669"/>
    <property type="project" value="TreeGrafter"/>
</dbReference>
<feature type="domain" description="SEP" evidence="3">
    <location>
        <begin position="96"/>
        <end position="161"/>
    </location>
</feature>
<dbReference type="SUPFAM" id="SSF102848">
    <property type="entry name" value="NSFL1 (p97 ATPase) cofactor p47, SEP domain"/>
    <property type="match status" value="1"/>
</dbReference>
<dbReference type="SMART" id="SM00553">
    <property type="entry name" value="SEP"/>
    <property type="match status" value="1"/>
</dbReference>
<dbReference type="EMBL" id="JARKIB010000095">
    <property type="protein sequence ID" value="KAJ7742304.1"/>
    <property type="molecule type" value="Genomic_DNA"/>
</dbReference>
<dbReference type="GO" id="GO:0043161">
    <property type="term" value="P:proteasome-mediated ubiquitin-dependent protein catabolic process"/>
    <property type="evidence" value="ECO:0007669"/>
    <property type="project" value="TreeGrafter"/>
</dbReference>
<dbReference type="CDD" id="cd01770">
    <property type="entry name" value="UBX_UBXN2"/>
    <property type="match status" value="1"/>
</dbReference>
<name>A0AAD7IH70_9AGAR</name>